<dbReference type="InterPro" id="IPR029039">
    <property type="entry name" value="Flavoprotein-like_sf"/>
</dbReference>
<dbReference type="Pfam" id="PF03358">
    <property type="entry name" value="FMN_red"/>
    <property type="match status" value="1"/>
</dbReference>
<proteinExistence type="predicted"/>
<keyword evidence="2" id="KW-0560">Oxidoreductase</keyword>
<dbReference type="SUPFAM" id="SSF52218">
    <property type="entry name" value="Flavoproteins"/>
    <property type="match status" value="1"/>
</dbReference>
<dbReference type="PANTHER" id="PTHR30543">
    <property type="entry name" value="CHROMATE REDUCTASE"/>
    <property type="match status" value="1"/>
</dbReference>
<dbReference type="GO" id="GO:0016491">
    <property type="term" value="F:oxidoreductase activity"/>
    <property type="evidence" value="ECO:0007669"/>
    <property type="project" value="UniProtKB-KW"/>
</dbReference>
<name>A0ABW3YCN2_9ACTN</name>
<dbReference type="EC" id="1.-.-.-" evidence="2"/>
<sequence length="197" mass="21550">MSRQPLQLAVLIGSVREGRFGPTVGNWFVRLARERTDLIVDVVDLAESALPMVLPAFGAEAAPEAVRALQDLSPRLSAADAFVVVTPEYNHSFPASLKNAIDWHHRQWHAKPVAFVSYGGVSGGLRAVEALRPVFAELHAVTIRDTVSFQNAWQQFDADGTPRQPDECGAAAKTLLDQLTWWGHALREAKATTPYVA</sequence>
<dbReference type="Gene3D" id="3.40.50.360">
    <property type="match status" value="1"/>
</dbReference>
<dbReference type="InterPro" id="IPR050712">
    <property type="entry name" value="NAD(P)H-dep_reductase"/>
</dbReference>
<dbReference type="EMBL" id="JBHTMP010000017">
    <property type="protein sequence ID" value="MFD1322096.1"/>
    <property type="molecule type" value="Genomic_DNA"/>
</dbReference>
<organism evidence="2 3">
    <name type="scientific">Micromonospora sonneratiae</name>
    <dbReference type="NCBI Taxonomy" id="1184706"/>
    <lineage>
        <taxon>Bacteria</taxon>
        <taxon>Bacillati</taxon>
        <taxon>Actinomycetota</taxon>
        <taxon>Actinomycetes</taxon>
        <taxon>Micromonosporales</taxon>
        <taxon>Micromonosporaceae</taxon>
        <taxon>Micromonospora</taxon>
    </lineage>
</organism>
<evidence type="ECO:0000313" key="3">
    <source>
        <dbReference type="Proteomes" id="UP001597260"/>
    </source>
</evidence>
<keyword evidence="3" id="KW-1185">Reference proteome</keyword>
<evidence type="ECO:0000313" key="2">
    <source>
        <dbReference type="EMBL" id="MFD1322096.1"/>
    </source>
</evidence>
<comment type="caution">
    <text evidence="2">The sequence shown here is derived from an EMBL/GenBank/DDBJ whole genome shotgun (WGS) entry which is preliminary data.</text>
</comment>
<dbReference type="Proteomes" id="UP001597260">
    <property type="component" value="Unassembled WGS sequence"/>
</dbReference>
<dbReference type="RefSeq" id="WP_377570631.1">
    <property type="nucleotide sequence ID" value="NZ_JBHTMP010000017.1"/>
</dbReference>
<dbReference type="InterPro" id="IPR005025">
    <property type="entry name" value="FMN_Rdtase-like_dom"/>
</dbReference>
<gene>
    <name evidence="2" type="ORF">ACFQ4H_13425</name>
</gene>
<evidence type="ECO:0000259" key="1">
    <source>
        <dbReference type="Pfam" id="PF03358"/>
    </source>
</evidence>
<accession>A0ABW3YCN2</accession>
<reference evidence="3" key="1">
    <citation type="journal article" date="2019" name="Int. J. Syst. Evol. Microbiol.">
        <title>The Global Catalogue of Microorganisms (GCM) 10K type strain sequencing project: providing services to taxonomists for standard genome sequencing and annotation.</title>
        <authorList>
            <consortium name="The Broad Institute Genomics Platform"/>
            <consortium name="The Broad Institute Genome Sequencing Center for Infectious Disease"/>
            <person name="Wu L."/>
            <person name="Ma J."/>
        </authorList>
    </citation>
    <scope>NUCLEOTIDE SEQUENCE [LARGE SCALE GENOMIC DNA]</scope>
    <source>
        <strain evidence="3">JCM 31037</strain>
    </source>
</reference>
<dbReference type="PANTHER" id="PTHR30543:SF21">
    <property type="entry name" value="NAD(P)H-DEPENDENT FMN REDUCTASE LOT6"/>
    <property type="match status" value="1"/>
</dbReference>
<protein>
    <submittedName>
        <fullName evidence="2">NADPH-dependent FMN reductase</fullName>
        <ecNumber evidence="2">1.-.-.-</ecNumber>
    </submittedName>
</protein>
<feature type="domain" description="NADPH-dependent FMN reductase-like" evidence="1">
    <location>
        <begin position="8"/>
        <end position="154"/>
    </location>
</feature>